<reference evidence="1" key="1">
    <citation type="submission" date="2022-04" db="EMBL/GenBank/DDBJ databases">
        <title>Complete genome sequence of a cyanobacterium, Nostoc sp. SO-36, isolated in Antarctica.</title>
        <authorList>
            <person name="Kanesaki Y."/>
            <person name="Effendi D."/>
            <person name="Sakamoto T."/>
            <person name="Ohtani S."/>
            <person name="Awai K."/>
        </authorList>
    </citation>
    <scope>NUCLEOTIDE SEQUENCE</scope>
    <source>
        <strain evidence="1">SO-36</strain>
        <plasmid evidence="1">pANSO36C</plasmid>
    </source>
</reference>
<dbReference type="RefSeq" id="WP_251961009.1">
    <property type="nucleotide sequence ID" value="NZ_AP025735.1"/>
</dbReference>
<dbReference type="EMBL" id="AP025735">
    <property type="protein sequence ID" value="BDI20966.1"/>
    <property type="molecule type" value="Genomic_DNA"/>
</dbReference>
<proteinExistence type="predicted"/>
<organism evidence="1 2">
    <name type="scientific">Nostoc cf. commune SO-36</name>
    <dbReference type="NCBI Taxonomy" id="449208"/>
    <lineage>
        <taxon>Bacteria</taxon>
        <taxon>Bacillati</taxon>
        <taxon>Cyanobacteriota</taxon>
        <taxon>Cyanophyceae</taxon>
        <taxon>Nostocales</taxon>
        <taxon>Nostocaceae</taxon>
        <taxon>Nostoc</taxon>
    </lineage>
</organism>
<gene>
    <name evidence="1" type="ORF">ANSO36C_67680</name>
</gene>
<accession>A0ABM7ZCB4</accession>
<evidence type="ECO:0000313" key="1">
    <source>
        <dbReference type="EMBL" id="BDI20966.1"/>
    </source>
</evidence>
<keyword evidence="2" id="KW-1185">Reference proteome</keyword>
<name>A0ABM7ZCB4_NOSCO</name>
<protein>
    <submittedName>
        <fullName evidence="1">Uncharacterized protein</fullName>
    </submittedName>
</protein>
<dbReference type="Proteomes" id="UP001055453">
    <property type="component" value="Plasmid pANSO36C"/>
</dbReference>
<geneLocation type="plasmid" evidence="1 2">
    <name>pANSO36C</name>
</geneLocation>
<sequence>MTDLMLQELREHNPEIDEKDWIILEERAIAFAKETEPMSGDFLEFADGIIRRISHVWPDSVQSSTSGSWYLGLSYMSFSGGLYTGIPSETLSIQEEKRMGSCWFFHHGYQTAHNAINVKVPCRVWKTTLNASR</sequence>
<evidence type="ECO:0000313" key="2">
    <source>
        <dbReference type="Proteomes" id="UP001055453"/>
    </source>
</evidence>
<keyword evidence="1" id="KW-0614">Plasmid</keyword>